<organism evidence="1 2">
    <name type="scientific">Carnegiea gigantea</name>
    <dbReference type="NCBI Taxonomy" id="171969"/>
    <lineage>
        <taxon>Eukaryota</taxon>
        <taxon>Viridiplantae</taxon>
        <taxon>Streptophyta</taxon>
        <taxon>Embryophyta</taxon>
        <taxon>Tracheophyta</taxon>
        <taxon>Spermatophyta</taxon>
        <taxon>Magnoliopsida</taxon>
        <taxon>eudicotyledons</taxon>
        <taxon>Gunneridae</taxon>
        <taxon>Pentapetalae</taxon>
        <taxon>Caryophyllales</taxon>
        <taxon>Cactineae</taxon>
        <taxon>Cactaceae</taxon>
        <taxon>Cactoideae</taxon>
        <taxon>Echinocereeae</taxon>
        <taxon>Carnegiea</taxon>
    </lineage>
</organism>
<comment type="caution">
    <text evidence="1">The sequence shown here is derived from an EMBL/GenBank/DDBJ whole genome shotgun (WGS) entry which is preliminary data.</text>
</comment>
<name>A0A9Q1KWP5_9CARY</name>
<dbReference type="EMBL" id="JAKOGI010000011">
    <property type="protein sequence ID" value="KAJ8451054.1"/>
    <property type="molecule type" value="Genomic_DNA"/>
</dbReference>
<dbReference type="Proteomes" id="UP001153076">
    <property type="component" value="Unassembled WGS sequence"/>
</dbReference>
<reference evidence="1" key="1">
    <citation type="submission" date="2022-04" db="EMBL/GenBank/DDBJ databases">
        <title>Carnegiea gigantea Genome sequencing and assembly v2.</title>
        <authorList>
            <person name="Copetti D."/>
            <person name="Sanderson M.J."/>
            <person name="Burquez A."/>
            <person name="Wojciechowski M.F."/>
        </authorList>
    </citation>
    <scope>NUCLEOTIDE SEQUENCE</scope>
    <source>
        <strain evidence="1">SGP5-SGP5p</strain>
        <tissue evidence="1">Aerial part</tissue>
    </source>
</reference>
<dbReference type="AlphaFoldDB" id="A0A9Q1KWP5"/>
<protein>
    <submittedName>
        <fullName evidence="1">Uncharacterized protein</fullName>
    </submittedName>
</protein>
<proteinExistence type="predicted"/>
<keyword evidence="2" id="KW-1185">Reference proteome</keyword>
<evidence type="ECO:0000313" key="1">
    <source>
        <dbReference type="EMBL" id="KAJ8451054.1"/>
    </source>
</evidence>
<sequence length="167" mass="18425">MSSLWVRCVPENTMNAIRLLEMPSTLLHAFRHMIPSRLGPSLRGIDRWMKAQGLGHWTYLSLTTDIVEGMVQGGKDYVVIDSGLRCGVLKQGEGAKPSELDYKKDKPISVHLNLACVGELDELTSLRLASSEFSPLFCGSAQPACHRATEAAILEPDTDTESERKRA</sequence>
<gene>
    <name evidence="1" type="ORF">Cgig2_026863</name>
</gene>
<accession>A0A9Q1KWP5</accession>
<evidence type="ECO:0000313" key="2">
    <source>
        <dbReference type="Proteomes" id="UP001153076"/>
    </source>
</evidence>